<organism evidence="1 2">
    <name type="scientific">Fusarium poae</name>
    <dbReference type="NCBI Taxonomy" id="36050"/>
    <lineage>
        <taxon>Eukaryota</taxon>
        <taxon>Fungi</taxon>
        <taxon>Dikarya</taxon>
        <taxon>Ascomycota</taxon>
        <taxon>Pezizomycotina</taxon>
        <taxon>Sordariomycetes</taxon>
        <taxon>Hypocreomycetidae</taxon>
        <taxon>Hypocreales</taxon>
        <taxon>Nectriaceae</taxon>
        <taxon>Fusarium</taxon>
    </lineage>
</organism>
<accession>A0A1B8AS08</accession>
<evidence type="ECO:0000313" key="1">
    <source>
        <dbReference type="EMBL" id="OBS23267.1"/>
    </source>
</evidence>
<comment type="caution">
    <text evidence="1">The sequence shown here is derived from an EMBL/GenBank/DDBJ whole genome shotgun (WGS) entry which is preliminary data.</text>
</comment>
<keyword evidence="2" id="KW-1185">Reference proteome</keyword>
<protein>
    <submittedName>
        <fullName evidence="1">Uncharacterized protein</fullName>
    </submittedName>
</protein>
<sequence>MASTWYSVYKVRSKMGFPDPHMPPGRLHHAIFVQTTKDEGGMVYHVTGDITSRGGMVYESKPDQNPELSDTFHSLELLGYTSSDNHPDKWNRVLSALPTPPQQKAANPKNGGSVEPFKQKISDYEHIFYAPGEKHKPLWKCTEWVELYAIPALQKNNLIQQKKGR</sequence>
<name>A0A1B8AS08_FUSPO</name>
<reference evidence="1 2" key="1">
    <citation type="submission" date="2016-06" db="EMBL/GenBank/DDBJ databases">
        <title>Living apart together: crosstalk between the core and supernumerary genomes in a fungal plant pathogen.</title>
        <authorList>
            <person name="Vanheule A."/>
            <person name="Audenaert K."/>
            <person name="Warris S."/>
            <person name="Van De Geest H."/>
            <person name="Schijlen E."/>
            <person name="Hofte M."/>
            <person name="De Saeger S."/>
            <person name="Haesaert G."/>
            <person name="Waalwijk C."/>
            <person name="Van Der Lee T."/>
        </authorList>
    </citation>
    <scope>NUCLEOTIDE SEQUENCE [LARGE SCALE GENOMIC DNA]</scope>
    <source>
        <strain evidence="1 2">2516</strain>
    </source>
</reference>
<dbReference type="AlphaFoldDB" id="A0A1B8AS08"/>
<dbReference type="STRING" id="36050.A0A1B8AS08"/>
<dbReference type="Pfam" id="PF20174">
    <property type="entry name" value="DUF6540"/>
    <property type="match status" value="1"/>
</dbReference>
<proteinExistence type="predicted"/>
<evidence type="ECO:0000313" key="2">
    <source>
        <dbReference type="Proteomes" id="UP000091967"/>
    </source>
</evidence>
<dbReference type="InterPro" id="IPR046670">
    <property type="entry name" value="DUF6540"/>
</dbReference>
<dbReference type="OMA" id="KCTEWTM"/>
<dbReference type="Proteomes" id="UP000091967">
    <property type="component" value="Unassembled WGS sequence"/>
</dbReference>
<dbReference type="EMBL" id="LYXU01000002">
    <property type="protein sequence ID" value="OBS23267.1"/>
    <property type="molecule type" value="Genomic_DNA"/>
</dbReference>
<gene>
    <name evidence="1" type="ORF">FPOA_03819</name>
</gene>